<sequence>MRWGFEWIIDLKVAFGWQFLLTVVYYHHVLKGFVLIYAFTSFDWVLASYHVRGPRLQALKTIAFLPWVLKPLLGIISDMFPICGLNKAPYFMLATLVGCPACALIGFPGSMPTLPSLPTFAAVTVATNEAATVLAFFCVGLQICTCDLLLEAAVAERVRNLPDRGPLLMGFVTGGQTVGEAVAISTVGWVLEALGPRGPCMISVPLIALAFVPAALNWLDESRRSDTETAAIRKAFFVAPPNAKTTGGELPFLVAAMGLGSLAILSVATSTDVNIVDAADPVTESAHQLELIAFVAFLIIVAFSCLLNPIIGRLNAFFFLQSTSTISVEGGAFYFFTDDSSSFPMGPHFSVWFYTTGLGIAASFFGIVGLWMYSTFMTNWSYRGLLYLSNALWCVVSSVSVVVFTRKNVEWGIPDTTFMLGGTVLQNVFARWAYIPGGLLLCQVCPPGLESTMFALLAGCHNLGRSVASIVGTFLLAYLGVEPDGTIHDRHCFDRLWVAAVFQALAPLITLCIIPSMIPNVSQTERLDLKYGAAGDTGGLAEDLGPAQSVAAATRDSVWSLGGMWFTSETSIQRGSVNSIGAHLPEVAYGATSEQASLSSLDEAGTGGSGRFDAMTAGLFEYLALRCKDAQSRPKPAGPKALEAGEDDPSQHPTGLLTGDVNSLISSGLSSWVLQAATATAHQLAIMQKNLLVSLQGNGFQDGSNPLPGALPSPTTLKHMSSLASLERFTTDPFSDFEEDPVSDDDEDAARLRYEKSSSFKTGRSDIEETVKNAWQEEEREAEASPRGPGALEDDDRFRDGDKEFLQKKRQMVVRRNKLDENMPAWRQFARKVVFDYRFEWLVSFLVVFNSLLVGIEAQWGLENLSQDPHWLLRTLDIICNVCFAAELALRVAADCKFFISLVNPSLYWNLLDIFLVTFGWFEEIILLIAASESSLDMSVLRLLRMARLLRVARILRVVRFFSDLRVMVNGIKASSRALLWSIVLLTLVTYVFGVTFMQLSRAHLEETGKLDSNLLVYYGTLPRSVLTLFMTISGGMLWKEALSPLGEIHWLLDVVFLIYIFCTVFCCLNVMTGIFVEAAQVTKKTDESVVQQELQKERKQWLADVAELFYRVDADSSGDVTKKEFCDQLYSEKVQMLFRKLGIVPDGYSPSELWDLLDITQSGAIVQADFAHAIRQMMGHGRAIDLYRLKKDVRVISRQMSDLNKTMQTTFGDDR</sequence>
<keyword evidence="3" id="KW-0813">Transport</keyword>
<keyword evidence="7 9" id="KW-0472">Membrane</keyword>
<feature type="transmembrane region" description="Helical" evidence="9">
    <location>
        <begin position="130"/>
        <end position="155"/>
    </location>
</feature>
<dbReference type="SUPFAM" id="SSF81324">
    <property type="entry name" value="Voltage-gated potassium channels"/>
    <property type="match status" value="1"/>
</dbReference>
<dbReference type="PROSITE" id="PS50222">
    <property type="entry name" value="EF_HAND_2"/>
    <property type="match status" value="1"/>
</dbReference>
<dbReference type="PANTHER" id="PTHR31585">
    <property type="entry name" value="FOLATE-BIOPTERIN TRANSPORTER 1, CHLOROPLASTIC"/>
    <property type="match status" value="1"/>
</dbReference>
<feature type="transmembrane region" description="Helical" evidence="9">
    <location>
        <begin position="349"/>
        <end position="373"/>
    </location>
</feature>
<dbReference type="InterPro" id="IPR002048">
    <property type="entry name" value="EF_hand_dom"/>
</dbReference>
<dbReference type="InterPro" id="IPR027359">
    <property type="entry name" value="Volt_channel_dom_sf"/>
</dbReference>
<dbReference type="AlphaFoldDB" id="A0A812N357"/>
<dbReference type="SUPFAM" id="SSF103473">
    <property type="entry name" value="MFS general substrate transporter"/>
    <property type="match status" value="1"/>
</dbReference>
<dbReference type="Gene3D" id="1.20.120.350">
    <property type="entry name" value="Voltage-gated potassium channels. Chain C"/>
    <property type="match status" value="1"/>
</dbReference>
<feature type="transmembrane region" description="Helical" evidence="9">
    <location>
        <begin position="318"/>
        <end position="337"/>
    </location>
</feature>
<evidence type="ECO:0000256" key="2">
    <source>
        <dbReference type="ARBA" id="ARBA00007015"/>
    </source>
</evidence>
<evidence type="ECO:0000256" key="7">
    <source>
        <dbReference type="ARBA" id="ARBA00023136"/>
    </source>
</evidence>
<evidence type="ECO:0000256" key="1">
    <source>
        <dbReference type="ARBA" id="ARBA00004141"/>
    </source>
</evidence>
<dbReference type="EMBL" id="CAJNDS010001713">
    <property type="protein sequence ID" value="CAE7274139.1"/>
    <property type="molecule type" value="Genomic_DNA"/>
</dbReference>
<dbReference type="GO" id="GO:0016020">
    <property type="term" value="C:membrane"/>
    <property type="evidence" value="ECO:0007669"/>
    <property type="project" value="UniProtKB-SubCell"/>
</dbReference>
<evidence type="ECO:0000256" key="3">
    <source>
        <dbReference type="ARBA" id="ARBA00022448"/>
    </source>
</evidence>
<name>A0A812N357_9DINO</name>
<dbReference type="PANTHER" id="PTHR31585:SF51">
    <property type="entry name" value="TRANSPORTER, PUTATIVE-RELATED"/>
    <property type="match status" value="1"/>
</dbReference>
<dbReference type="Pfam" id="PF03092">
    <property type="entry name" value="BT1"/>
    <property type="match status" value="1"/>
</dbReference>
<feature type="transmembrane region" description="Helical" evidence="9">
    <location>
        <begin position="250"/>
        <end position="271"/>
    </location>
</feature>
<evidence type="ECO:0000256" key="4">
    <source>
        <dbReference type="ARBA" id="ARBA00022692"/>
    </source>
</evidence>
<dbReference type="SUPFAM" id="SSF47473">
    <property type="entry name" value="EF-hand"/>
    <property type="match status" value="1"/>
</dbReference>
<dbReference type="InterPro" id="IPR011992">
    <property type="entry name" value="EF-hand-dom_pair"/>
</dbReference>
<dbReference type="Pfam" id="PF00520">
    <property type="entry name" value="Ion_trans"/>
    <property type="match status" value="1"/>
</dbReference>
<dbReference type="Gene3D" id="1.10.287.70">
    <property type="match status" value="1"/>
</dbReference>
<dbReference type="InterPro" id="IPR005821">
    <property type="entry name" value="Ion_trans_dom"/>
</dbReference>
<feature type="region of interest" description="Disordered" evidence="8">
    <location>
        <begin position="774"/>
        <end position="796"/>
    </location>
</feature>
<evidence type="ECO:0000313" key="11">
    <source>
        <dbReference type="EMBL" id="CAE7274139.1"/>
    </source>
</evidence>
<feature type="transmembrane region" description="Helical" evidence="9">
    <location>
        <begin position="291"/>
        <end position="311"/>
    </location>
</feature>
<feature type="transmembrane region" description="Helical" evidence="9">
    <location>
        <begin position="1017"/>
        <end position="1039"/>
    </location>
</feature>
<dbReference type="Gene3D" id="1.20.1250.20">
    <property type="entry name" value="MFS general substrate transporter like domains"/>
    <property type="match status" value="1"/>
</dbReference>
<feature type="transmembrane region" description="Helical" evidence="9">
    <location>
        <begin position="496"/>
        <end position="518"/>
    </location>
</feature>
<feature type="transmembrane region" description="Helical" evidence="9">
    <location>
        <begin position="454"/>
        <end position="476"/>
    </location>
</feature>
<dbReference type="Proteomes" id="UP000604046">
    <property type="component" value="Unassembled WGS sequence"/>
</dbReference>
<dbReference type="GO" id="GO:0005216">
    <property type="term" value="F:monoatomic ion channel activity"/>
    <property type="evidence" value="ECO:0007669"/>
    <property type="project" value="InterPro"/>
</dbReference>
<dbReference type="InterPro" id="IPR018247">
    <property type="entry name" value="EF_Hand_1_Ca_BS"/>
</dbReference>
<reference evidence="11" key="1">
    <citation type="submission" date="2021-02" db="EMBL/GenBank/DDBJ databases">
        <authorList>
            <person name="Dougan E. K."/>
            <person name="Rhodes N."/>
            <person name="Thang M."/>
            <person name="Chan C."/>
        </authorList>
    </citation>
    <scope>NUCLEOTIDE SEQUENCE</scope>
</reference>
<keyword evidence="6 9" id="KW-1133">Transmembrane helix</keyword>
<feature type="transmembrane region" description="Helical" evidence="9">
    <location>
        <begin position="978"/>
        <end position="997"/>
    </location>
</feature>
<protein>
    <recommendedName>
        <fullName evidence="10">EF-hand domain-containing protein</fullName>
    </recommendedName>
</protein>
<evidence type="ECO:0000259" key="10">
    <source>
        <dbReference type="PROSITE" id="PS50222"/>
    </source>
</evidence>
<gene>
    <name evidence="11" type="ORF">SNAT2548_LOCUS14545</name>
</gene>
<comment type="similarity">
    <text evidence="2">Belongs to the major facilitator superfamily. Folate-biopterin transporter (TC 2.A.71) family.</text>
</comment>
<feature type="transmembrane region" description="Helical" evidence="9">
    <location>
        <begin position="385"/>
        <end position="404"/>
    </location>
</feature>
<feature type="transmembrane region" description="Helical" evidence="9">
    <location>
        <begin position="841"/>
        <end position="862"/>
    </location>
</feature>
<evidence type="ECO:0000256" key="8">
    <source>
        <dbReference type="SAM" id="MobiDB-lite"/>
    </source>
</evidence>
<keyword evidence="12" id="KW-1185">Reference proteome</keyword>
<evidence type="ECO:0000256" key="5">
    <source>
        <dbReference type="ARBA" id="ARBA00022837"/>
    </source>
</evidence>
<keyword evidence="4 9" id="KW-0812">Transmembrane</keyword>
<evidence type="ECO:0000256" key="6">
    <source>
        <dbReference type="ARBA" id="ARBA00022989"/>
    </source>
</evidence>
<dbReference type="InterPro" id="IPR039309">
    <property type="entry name" value="BT1"/>
</dbReference>
<evidence type="ECO:0000313" key="12">
    <source>
        <dbReference type="Proteomes" id="UP000604046"/>
    </source>
</evidence>
<keyword evidence="5" id="KW-0106">Calcium</keyword>
<feature type="transmembrane region" description="Helical" evidence="9">
    <location>
        <begin position="907"/>
        <end position="931"/>
    </location>
</feature>
<feature type="region of interest" description="Disordered" evidence="8">
    <location>
        <begin position="631"/>
        <end position="659"/>
    </location>
</feature>
<proteinExistence type="inferred from homology"/>
<feature type="transmembrane region" description="Helical" evidence="9">
    <location>
        <begin position="1051"/>
        <end position="1077"/>
    </location>
</feature>
<evidence type="ECO:0000256" key="9">
    <source>
        <dbReference type="SAM" id="Phobius"/>
    </source>
</evidence>
<organism evidence="11 12">
    <name type="scientific">Symbiodinium natans</name>
    <dbReference type="NCBI Taxonomy" id="878477"/>
    <lineage>
        <taxon>Eukaryota</taxon>
        <taxon>Sar</taxon>
        <taxon>Alveolata</taxon>
        <taxon>Dinophyceae</taxon>
        <taxon>Suessiales</taxon>
        <taxon>Symbiodiniaceae</taxon>
        <taxon>Symbiodinium</taxon>
    </lineage>
</organism>
<dbReference type="GO" id="GO:0005509">
    <property type="term" value="F:calcium ion binding"/>
    <property type="evidence" value="ECO:0007669"/>
    <property type="project" value="InterPro"/>
</dbReference>
<dbReference type="InterPro" id="IPR036259">
    <property type="entry name" value="MFS_trans_sf"/>
</dbReference>
<dbReference type="PROSITE" id="PS00018">
    <property type="entry name" value="EF_HAND_1"/>
    <property type="match status" value="1"/>
</dbReference>
<feature type="transmembrane region" description="Helical" evidence="9">
    <location>
        <begin position="424"/>
        <end position="442"/>
    </location>
</feature>
<dbReference type="OrthoDB" id="428361at2759"/>
<accession>A0A812N357</accession>
<feature type="transmembrane region" description="Helical" evidence="9">
    <location>
        <begin position="167"/>
        <end position="190"/>
    </location>
</feature>
<feature type="transmembrane region" description="Helical" evidence="9">
    <location>
        <begin position="202"/>
        <end position="219"/>
    </location>
</feature>
<comment type="caution">
    <text evidence="11">The sequence shown here is derived from an EMBL/GenBank/DDBJ whole genome shotgun (WGS) entry which is preliminary data.</text>
</comment>
<comment type="subcellular location">
    <subcellularLocation>
        <location evidence="1">Membrane</location>
        <topology evidence="1">Multi-pass membrane protein</topology>
    </subcellularLocation>
</comment>
<feature type="domain" description="EF-hand" evidence="10">
    <location>
        <begin position="1101"/>
        <end position="1136"/>
    </location>
</feature>
<feature type="transmembrane region" description="Helical" evidence="9">
    <location>
        <begin position="90"/>
        <end position="110"/>
    </location>
</feature>
<dbReference type="Gene3D" id="1.10.238.10">
    <property type="entry name" value="EF-hand"/>
    <property type="match status" value="1"/>
</dbReference>